<name>A0A2B7X9Z7_9EURO</name>
<keyword evidence="3" id="KW-1185">Reference proteome</keyword>
<sequence length="284" mass="32152">MKRVEWTRSLRVGQAILRQSYLAKHVQPGVSVLAKYPTAFSEAKHPHFHLRPFTAGHSAASIPPPPQLASSSISTPSHAESIRDSLRDFKHDKWGWVIYRCTYGDDKAWAQFQQIVTERSRKRLAEPDVPAEVANSVEWTFVSDPTTLDGASRDQLRARFSAWAAEAEKSEQPRAGGKQPYWMRSQRYMYFIQVDEESLRSVVEGDPDDIMDGSWVHIVRADDPDDPDFNGRAEAGEEDDEEVEDESWMMIAADMIGPDFYDVLGGGSDSWYAFYSPPPGFVVY</sequence>
<feature type="region of interest" description="Disordered" evidence="1">
    <location>
        <begin position="221"/>
        <end position="243"/>
    </location>
</feature>
<dbReference type="OrthoDB" id="4196034at2759"/>
<feature type="region of interest" description="Disordered" evidence="1">
    <location>
        <begin position="55"/>
        <end position="76"/>
    </location>
</feature>
<organism evidence="2 3">
    <name type="scientific">Blastomyces parvus</name>
    <dbReference type="NCBI Taxonomy" id="2060905"/>
    <lineage>
        <taxon>Eukaryota</taxon>
        <taxon>Fungi</taxon>
        <taxon>Dikarya</taxon>
        <taxon>Ascomycota</taxon>
        <taxon>Pezizomycotina</taxon>
        <taxon>Eurotiomycetes</taxon>
        <taxon>Eurotiomycetidae</taxon>
        <taxon>Onygenales</taxon>
        <taxon>Ajellomycetaceae</taxon>
        <taxon>Blastomyces</taxon>
    </lineage>
</organism>
<dbReference type="AlphaFoldDB" id="A0A2B7X9Z7"/>
<evidence type="ECO:0000256" key="1">
    <source>
        <dbReference type="SAM" id="MobiDB-lite"/>
    </source>
</evidence>
<gene>
    <name evidence="2" type="ORF">GX51_02778</name>
</gene>
<comment type="caution">
    <text evidence="2">The sequence shown here is derived from an EMBL/GenBank/DDBJ whole genome shotgun (WGS) entry which is preliminary data.</text>
</comment>
<proteinExistence type="predicted"/>
<protein>
    <submittedName>
        <fullName evidence="2">Uncharacterized protein</fullName>
    </submittedName>
</protein>
<dbReference type="STRING" id="2060905.A0A2B7X9Z7"/>
<evidence type="ECO:0000313" key="3">
    <source>
        <dbReference type="Proteomes" id="UP000224080"/>
    </source>
</evidence>
<reference evidence="2 3" key="1">
    <citation type="submission" date="2017-10" db="EMBL/GenBank/DDBJ databases">
        <title>Comparative genomics in systemic dimorphic fungi from Ajellomycetaceae.</title>
        <authorList>
            <person name="Munoz J.F."/>
            <person name="Mcewen J.G."/>
            <person name="Clay O.K."/>
            <person name="Cuomo C.A."/>
        </authorList>
    </citation>
    <scope>NUCLEOTIDE SEQUENCE [LARGE SCALE GENOMIC DNA]</scope>
    <source>
        <strain evidence="2 3">UAMH130</strain>
    </source>
</reference>
<dbReference type="EMBL" id="PDNC01000027">
    <property type="protein sequence ID" value="PGH05805.1"/>
    <property type="molecule type" value="Genomic_DNA"/>
</dbReference>
<evidence type="ECO:0000313" key="2">
    <source>
        <dbReference type="EMBL" id="PGH05805.1"/>
    </source>
</evidence>
<dbReference type="Proteomes" id="UP000224080">
    <property type="component" value="Unassembled WGS sequence"/>
</dbReference>
<accession>A0A2B7X9Z7</accession>